<proteinExistence type="predicted"/>
<reference evidence="2" key="1">
    <citation type="submission" date="2016-11" db="UniProtKB">
        <authorList>
            <consortium name="WormBaseParasite"/>
        </authorList>
    </citation>
    <scope>IDENTIFICATION</scope>
</reference>
<name>A0A1I7XD36_HETBA</name>
<evidence type="ECO:0000313" key="2">
    <source>
        <dbReference type="WBParaSite" id="Hba_15367"/>
    </source>
</evidence>
<organism evidence="1 2">
    <name type="scientific">Heterorhabditis bacteriophora</name>
    <name type="common">Entomopathogenic nematode worm</name>
    <dbReference type="NCBI Taxonomy" id="37862"/>
    <lineage>
        <taxon>Eukaryota</taxon>
        <taxon>Metazoa</taxon>
        <taxon>Ecdysozoa</taxon>
        <taxon>Nematoda</taxon>
        <taxon>Chromadorea</taxon>
        <taxon>Rhabditida</taxon>
        <taxon>Rhabditina</taxon>
        <taxon>Rhabditomorpha</taxon>
        <taxon>Strongyloidea</taxon>
        <taxon>Heterorhabditidae</taxon>
        <taxon>Heterorhabditis</taxon>
    </lineage>
</organism>
<keyword evidence="1" id="KW-1185">Reference proteome</keyword>
<sequence>MNKSEESKKIDNEQPVTYCGEKCEINNTEKQYLHEENLLSAPIAIETLDWEMVKQLNGILQTKRRASKTTVVDSDEAIDMDQLKKMCSTALARGKCHLLSRNCLEEIFQTHPDYIHEKDFVSLKRKRLKILIEVVTLYLFGCHTCDWPPSMASP</sequence>
<evidence type="ECO:0000313" key="1">
    <source>
        <dbReference type="Proteomes" id="UP000095283"/>
    </source>
</evidence>
<accession>A0A1I7XD36</accession>
<dbReference type="Proteomes" id="UP000095283">
    <property type="component" value="Unplaced"/>
</dbReference>
<dbReference type="AlphaFoldDB" id="A0A1I7XD36"/>
<dbReference type="WBParaSite" id="Hba_15367">
    <property type="protein sequence ID" value="Hba_15367"/>
    <property type="gene ID" value="Hba_15367"/>
</dbReference>
<protein>
    <submittedName>
        <fullName evidence="2">Uncharacterized protein</fullName>
    </submittedName>
</protein>